<sequence length="102" mass="11460">MRQPPTCYCSPHSKLIPKIGWVYMSRVRARSPRSHQISRLIGPTAVSWGAVFHHVCQVQYNLASRLRRSLAGSTRILADRVMTQVSSSLSARCLKLGRLSLN</sequence>
<gene>
    <name evidence="1" type="ORF">AVEN_243658_1</name>
</gene>
<name>A0A4Y2A606_ARAVE</name>
<evidence type="ECO:0000313" key="2">
    <source>
        <dbReference type="Proteomes" id="UP000499080"/>
    </source>
</evidence>
<organism evidence="1 2">
    <name type="scientific">Araneus ventricosus</name>
    <name type="common">Orbweaver spider</name>
    <name type="synonym">Epeira ventricosa</name>
    <dbReference type="NCBI Taxonomy" id="182803"/>
    <lineage>
        <taxon>Eukaryota</taxon>
        <taxon>Metazoa</taxon>
        <taxon>Ecdysozoa</taxon>
        <taxon>Arthropoda</taxon>
        <taxon>Chelicerata</taxon>
        <taxon>Arachnida</taxon>
        <taxon>Araneae</taxon>
        <taxon>Araneomorphae</taxon>
        <taxon>Entelegynae</taxon>
        <taxon>Araneoidea</taxon>
        <taxon>Araneidae</taxon>
        <taxon>Araneus</taxon>
    </lineage>
</organism>
<protein>
    <submittedName>
        <fullName evidence="1">Uncharacterized protein</fullName>
    </submittedName>
</protein>
<dbReference type="EMBL" id="BGPR01000006">
    <property type="protein sequence ID" value="GBL74805.1"/>
    <property type="molecule type" value="Genomic_DNA"/>
</dbReference>
<proteinExistence type="predicted"/>
<evidence type="ECO:0000313" key="1">
    <source>
        <dbReference type="EMBL" id="GBL74805.1"/>
    </source>
</evidence>
<dbReference type="AlphaFoldDB" id="A0A4Y2A606"/>
<dbReference type="Proteomes" id="UP000499080">
    <property type="component" value="Unassembled WGS sequence"/>
</dbReference>
<keyword evidence="2" id="KW-1185">Reference proteome</keyword>
<comment type="caution">
    <text evidence="1">The sequence shown here is derived from an EMBL/GenBank/DDBJ whole genome shotgun (WGS) entry which is preliminary data.</text>
</comment>
<accession>A0A4Y2A606</accession>
<reference evidence="1 2" key="1">
    <citation type="journal article" date="2019" name="Sci. Rep.">
        <title>Orb-weaving spider Araneus ventricosus genome elucidates the spidroin gene catalogue.</title>
        <authorList>
            <person name="Kono N."/>
            <person name="Nakamura H."/>
            <person name="Ohtoshi R."/>
            <person name="Moran D.A.P."/>
            <person name="Shinohara A."/>
            <person name="Yoshida Y."/>
            <person name="Fujiwara M."/>
            <person name="Mori M."/>
            <person name="Tomita M."/>
            <person name="Arakawa K."/>
        </authorList>
    </citation>
    <scope>NUCLEOTIDE SEQUENCE [LARGE SCALE GENOMIC DNA]</scope>
</reference>